<gene>
    <name evidence="2" type="ORF">PCOR1329_LOCUS83921</name>
</gene>
<feature type="region of interest" description="Disordered" evidence="1">
    <location>
        <begin position="550"/>
        <end position="575"/>
    </location>
</feature>
<accession>A0ABN9YAS5</accession>
<evidence type="ECO:0000313" key="2">
    <source>
        <dbReference type="EMBL" id="CAK0909542.1"/>
    </source>
</evidence>
<sequence length="575" mass="64044">MEPFQYPPEPEYVYSIKNTWDNYFVEYFPWLVREMYNILPILFSDVPAGLWREIANMGAIATPNIGASFAASFAKLTSYLSEVDYDIDKLVNLNFWLRVVLAFLEGWFFFFVVCLQKVQDDAEAATQLVAARVADLEGDLGLGEDLAGGGGGVMGEVREGLFADMVGYGCLRANDCIGGFDQKSSGKDMERPVAQEDVLVFAQGYARFLEQLWFAKKRSVLEELCENCRMGADDGALQGVNLNVGLVLRLGTELAKRYPDFFKGDQRFASAAVAFVSAFLYTMQDVDIDRTHLFNDVPSFPVGEESPAARDMVYKPYRAKLKDSQVERNPQMFQTACGATRQRWDIYSKEREQENESMKLADSDEEQKQQHAEKVAADAQWKATVETELTKWVKWVTLLGVMRQPLPNVTTSRGLCGLPPFIIESLMQKKPGDSIFWAAMSSTTLDSSISESYANQAEPVDRNILFTIENITEGLALHSISMYPKEKEILLPPLTLLKVKEATPPETDPPKPGRIVCEFDGCYLTDRLQRACEEDLAECTALLEAAARASAAEQRPKNGLIGKATGAKPGKVAPA</sequence>
<organism evidence="2 3">
    <name type="scientific">Prorocentrum cordatum</name>
    <dbReference type="NCBI Taxonomy" id="2364126"/>
    <lineage>
        <taxon>Eukaryota</taxon>
        <taxon>Sar</taxon>
        <taxon>Alveolata</taxon>
        <taxon>Dinophyceae</taxon>
        <taxon>Prorocentrales</taxon>
        <taxon>Prorocentraceae</taxon>
        <taxon>Prorocentrum</taxon>
    </lineage>
</organism>
<dbReference type="EMBL" id="CAUYUJ010022214">
    <property type="protein sequence ID" value="CAK0909542.1"/>
    <property type="molecule type" value="Genomic_DNA"/>
</dbReference>
<comment type="caution">
    <text evidence="2">The sequence shown here is derived from an EMBL/GenBank/DDBJ whole genome shotgun (WGS) entry which is preliminary data.</text>
</comment>
<evidence type="ECO:0000256" key="1">
    <source>
        <dbReference type="SAM" id="MobiDB-lite"/>
    </source>
</evidence>
<evidence type="ECO:0008006" key="4">
    <source>
        <dbReference type="Google" id="ProtNLM"/>
    </source>
</evidence>
<dbReference type="SUPFAM" id="SSF56399">
    <property type="entry name" value="ADP-ribosylation"/>
    <property type="match status" value="1"/>
</dbReference>
<reference evidence="2" key="1">
    <citation type="submission" date="2023-10" db="EMBL/GenBank/DDBJ databases">
        <authorList>
            <person name="Chen Y."/>
            <person name="Shah S."/>
            <person name="Dougan E. K."/>
            <person name="Thang M."/>
            <person name="Chan C."/>
        </authorList>
    </citation>
    <scope>NUCLEOTIDE SEQUENCE [LARGE SCALE GENOMIC DNA]</scope>
</reference>
<dbReference type="Proteomes" id="UP001189429">
    <property type="component" value="Unassembled WGS sequence"/>
</dbReference>
<proteinExistence type="predicted"/>
<dbReference type="Gene3D" id="3.90.176.10">
    <property type="entry name" value="Toxin ADP-ribosyltransferase, Chain A, domain 1"/>
    <property type="match status" value="1"/>
</dbReference>
<name>A0ABN9YAS5_9DINO</name>
<protein>
    <recommendedName>
        <fullName evidence="4">Mono(ADP-ribosyl)transferase</fullName>
    </recommendedName>
</protein>
<keyword evidence="3" id="KW-1185">Reference proteome</keyword>
<evidence type="ECO:0000313" key="3">
    <source>
        <dbReference type="Proteomes" id="UP001189429"/>
    </source>
</evidence>